<feature type="region of interest" description="Disordered" evidence="1">
    <location>
        <begin position="43"/>
        <end position="70"/>
    </location>
</feature>
<name>A0ABQ9Y540_9EUKA</name>
<gene>
    <name evidence="2" type="ORF">BLNAU_6322</name>
</gene>
<sequence length="375" mass="42769">MEELLHHLDQEYLQTVFVHTSQQLDSSMRKLENKRNAVDSLVTDTLSGTRRRSAAFPSPSPPPFSSDSPTREYFRNATLLKQQKRDIIDEMFSTMSSRTNRSIIASKSPTKTPHPQSLVTLKDWSPMRSPTRLSVSPRLFHAQAPPNFPYTPKYAASPFDEIVDEQKHTVILNPELIEKRKFPHKMPEVPWQFVVDKDGHLFDQAHKGATDPSSELPQDREWEKKVRASHTYLVKPYLNYLRYPLPPDANQKLGEEHQGGVDVEQTEAIRGEWEFRIKPFGSPCASFVFGFVCCSLHTNSPVADESLHSFLVKQPSHPSFADEGSISPTFVSTHQQTPSPVILLDTNLSHPPTLYQEYRLFRTKKANIGLLVIRL</sequence>
<keyword evidence="3" id="KW-1185">Reference proteome</keyword>
<proteinExistence type="predicted"/>
<evidence type="ECO:0000313" key="2">
    <source>
        <dbReference type="EMBL" id="KAK2958819.1"/>
    </source>
</evidence>
<protein>
    <submittedName>
        <fullName evidence="2">Uncharacterized protein</fullName>
    </submittedName>
</protein>
<comment type="caution">
    <text evidence="2">The sequence shown here is derived from an EMBL/GenBank/DDBJ whole genome shotgun (WGS) entry which is preliminary data.</text>
</comment>
<evidence type="ECO:0000256" key="1">
    <source>
        <dbReference type="SAM" id="MobiDB-lite"/>
    </source>
</evidence>
<dbReference type="EMBL" id="JARBJD010000035">
    <property type="protein sequence ID" value="KAK2958819.1"/>
    <property type="molecule type" value="Genomic_DNA"/>
</dbReference>
<dbReference type="Proteomes" id="UP001281761">
    <property type="component" value="Unassembled WGS sequence"/>
</dbReference>
<accession>A0ABQ9Y540</accession>
<evidence type="ECO:0000313" key="3">
    <source>
        <dbReference type="Proteomes" id="UP001281761"/>
    </source>
</evidence>
<organism evidence="2 3">
    <name type="scientific">Blattamonas nauphoetae</name>
    <dbReference type="NCBI Taxonomy" id="2049346"/>
    <lineage>
        <taxon>Eukaryota</taxon>
        <taxon>Metamonada</taxon>
        <taxon>Preaxostyla</taxon>
        <taxon>Oxymonadida</taxon>
        <taxon>Blattamonas</taxon>
    </lineage>
</organism>
<reference evidence="2 3" key="1">
    <citation type="journal article" date="2022" name="bioRxiv">
        <title>Genomics of Preaxostyla Flagellates Illuminates Evolutionary Transitions and the Path Towards Mitochondrial Loss.</title>
        <authorList>
            <person name="Novak L.V.F."/>
            <person name="Treitli S.C."/>
            <person name="Pyrih J."/>
            <person name="Halakuc P."/>
            <person name="Pipaliya S.V."/>
            <person name="Vacek V."/>
            <person name="Brzon O."/>
            <person name="Soukal P."/>
            <person name="Eme L."/>
            <person name="Dacks J.B."/>
            <person name="Karnkowska A."/>
            <person name="Elias M."/>
            <person name="Hampl V."/>
        </authorList>
    </citation>
    <scope>NUCLEOTIDE SEQUENCE [LARGE SCALE GENOMIC DNA]</scope>
    <source>
        <strain evidence="2">NAU3</strain>
        <tissue evidence="2">Gut</tissue>
    </source>
</reference>